<keyword evidence="7" id="KW-1185">Reference proteome</keyword>
<dbReference type="ESTHER" id="gibze-q4igt3">
    <property type="family name" value="AlphaBeta_hydrolase"/>
</dbReference>
<evidence type="ECO:0000313" key="6">
    <source>
        <dbReference type="EMBL" id="QPC59635.1"/>
    </source>
</evidence>
<dbReference type="Pfam" id="PF00561">
    <property type="entry name" value="Abhydrolase_1"/>
    <property type="match status" value="1"/>
</dbReference>
<dbReference type="OMA" id="FQGIACS"/>
<evidence type="ECO:0000259" key="3">
    <source>
        <dbReference type="Pfam" id="PF00561"/>
    </source>
</evidence>
<dbReference type="EMBL" id="CP064747">
    <property type="protein sequence ID" value="QPC59635.1"/>
    <property type="molecule type" value="Genomic_DNA"/>
</dbReference>
<sequence length="548" mass="60150">MLPFRQTIILGFSVANMKMLYDRFAPLLLGTSQLFFSRGSLAQDASTLNWGPCDLDLPEKLLKPGDCATIEVPLDYTSPSSDKTVELQLLRYNATKEPFKGSVFWNPGGPGISGLETLAYLGQDFRDILGGHHNIISFDPRGTGRTIPFVCDVNTTTTTTTTTTTKSRRSIDAMPQADLWEYVKNEAWESMQKVAEACYETQKENGRFLSTAFTARDMMKMVDALGEDGKLRFWGISYGTILGQVAASLFPDRIERLLLDSNSLADAYFTSTGIGGPKDAEKSLVHLFTECVELDTDVCRLANYSGSKTTVEGLRDATVNLFQKLKDMKDLPEGLSSAEYPYAGNSILKALKNAIMNLLSSPFNYSTVAELLSYAFDGDYKKALSLYKEDASEWNLGKNSFQGIACSETSLRVKSPEDLFSLYQAHLAESTFGDAIAADYMACGAWKFDAAEGVDTNTLRNIKTSFPVFVVNNAYDPITSLSHAYQVSSRFRDSRVLVNEGVGHGVTSHSSACLLKAISSYFIDGTLPDVGATCKPEQGAFEYALSRS</sequence>
<organism evidence="5 7">
    <name type="scientific">Fusarium culmorum</name>
    <dbReference type="NCBI Taxonomy" id="5516"/>
    <lineage>
        <taxon>Eukaryota</taxon>
        <taxon>Fungi</taxon>
        <taxon>Dikarya</taxon>
        <taxon>Ascomycota</taxon>
        <taxon>Pezizomycotina</taxon>
        <taxon>Sordariomycetes</taxon>
        <taxon>Hypocreomycetidae</taxon>
        <taxon>Hypocreales</taxon>
        <taxon>Nectriaceae</taxon>
        <taxon>Fusarium</taxon>
    </lineage>
</organism>
<feature type="domain" description="Peptidase S33 tripeptidyl aminopeptidase-like C-terminal" evidence="4">
    <location>
        <begin position="431"/>
        <end position="534"/>
    </location>
</feature>
<dbReference type="PANTHER" id="PTHR43248:SF25">
    <property type="entry name" value="AB HYDROLASE-1 DOMAIN-CONTAINING PROTEIN-RELATED"/>
    <property type="match status" value="1"/>
</dbReference>
<dbReference type="OrthoDB" id="425534at2759"/>
<dbReference type="InterPro" id="IPR051601">
    <property type="entry name" value="Serine_prot/Carboxylest_S33"/>
</dbReference>
<comment type="similarity">
    <text evidence="1">Belongs to the peptidase S33 family.</text>
</comment>
<name>A0A2T4GS82_FUSCU</name>
<evidence type="ECO:0000256" key="2">
    <source>
        <dbReference type="ARBA" id="ARBA00022801"/>
    </source>
</evidence>
<gene>
    <name evidence="5" type="ORF">FCULG_00006045</name>
    <name evidence="6" type="ORF">HYE67_001866</name>
</gene>
<dbReference type="SUPFAM" id="SSF53474">
    <property type="entry name" value="alpha/beta-Hydrolases"/>
    <property type="match status" value="1"/>
</dbReference>
<dbReference type="Gene3D" id="3.40.50.1820">
    <property type="entry name" value="alpha/beta hydrolase"/>
    <property type="match status" value="1"/>
</dbReference>
<dbReference type="InterPro" id="IPR029058">
    <property type="entry name" value="AB_hydrolase_fold"/>
</dbReference>
<evidence type="ECO:0000259" key="4">
    <source>
        <dbReference type="Pfam" id="PF08386"/>
    </source>
</evidence>
<reference evidence="6" key="2">
    <citation type="submission" date="2020-11" db="EMBL/GenBank/DDBJ databases">
        <title>The chromosome-scale genome resource for two endophytic Fusarium species: F. culmorum and F. pseudograminearum.</title>
        <authorList>
            <person name="Yuan Z."/>
        </authorList>
    </citation>
    <scope>NUCLEOTIDE SEQUENCE</scope>
    <source>
        <strain evidence="6">Class2-1B</strain>
    </source>
</reference>
<dbReference type="GO" id="GO:0016787">
    <property type="term" value="F:hydrolase activity"/>
    <property type="evidence" value="ECO:0007669"/>
    <property type="project" value="UniProtKB-KW"/>
</dbReference>
<dbReference type="EMBL" id="PVEM01000006">
    <property type="protein sequence ID" value="PTD06403.1"/>
    <property type="molecule type" value="Genomic_DNA"/>
</dbReference>
<dbReference type="AlphaFoldDB" id="A0A2T4GS82"/>
<dbReference type="InterPro" id="IPR013595">
    <property type="entry name" value="Pept_S33_TAP-like_C"/>
</dbReference>
<evidence type="ECO:0008006" key="8">
    <source>
        <dbReference type="Google" id="ProtNLM"/>
    </source>
</evidence>
<reference evidence="5 7" key="1">
    <citation type="submission" date="2018-02" db="EMBL/GenBank/DDBJ databases">
        <title>Fusarium culmorum secondary metabolites in fungal-bacterial-plant interactions.</title>
        <authorList>
            <person name="Schmidt R."/>
        </authorList>
    </citation>
    <scope>NUCLEOTIDE SEQUENCE [LARGE SCALE GENOMIC DNA]</scope>
    <source>
        <strain evidence="5 7">PV</strain>
    </source>
</reference>
<evidence type="ECO:0000313" key="5">
    <source>
        <dbReference type="EMBL" id="PTD06403.1"/>
    </source>
</evidence>
<evidence type="ECO:0000256" key="1">
    <source>
        <dbReference type="ARBA" id="ARBA00010088"/>
    </source>
</evidence>
<dbReference type="PANTHER" id="PTHR43248">
    <property type="entry name" value="2-SUCCINYL-6-HYDROXY-2,4-CYCLOHEXADIENE-1-CARBOXYLATE SYNTHASE"/>
    <property type="match status" value="1"/>
</dbReference>
<keyword evidence="2" id="KW-0378">Hydrolase</keyword>
<dbReference type="InterPro" id="IPR000073">
    <property type="entry name" value="AB_hydrolase_1"/>
</dbReference>
<dbReference type="Pfam" id="PF08386">
    <property type="entry name" value="Abhydrolase_4"/>
    <property type="match status" value="1"/>
</dbReference>
<dbReference type="Proteomes" id="UP000241587">
    <property type="component" value="Unassembled WGS sequence"/>
</dbReference>
<proteinExistence type="inferred from homology"/>
<protein>
    <recommendedName>
        <fullName evidence="8">Tripeptidyl aminopeptidase</fullName>
    </recommendedName>
</protein>
<dbReference type="Proteomes" id="UP000663297">
    <property type="component" value="Chromosome 1"/>
</dbReference>
<feature type="domain" description="AB hydrolase-1" evidence="3">
    <location>
        <begin position="106"/>
        <end position="267"/>
    </location>
</feature>
<accession>A0A2T4GS82</accession>
<evidence type="ECO:0000313" key="7">
    <source>
        <dbReference type="Proteomes" id="UP000241587"/>
    </source>
</evidence>